<accession>A0A8H3B7M2</accession>
<feature type="signal peptide" evidence="1">
    <location>
        <begin position="1"/>
        <end position="19"/>
    </location>
</feature>
<dbReference type="Proteomes" id="UP000663826">
    <property type="component" value="Unassembled WGS sequence"/>
</dbReference>
<gene>
    <name evidence="2" type="ORF">RDB_LOCUS77761</name>
</gene>
<name>A0A8H3B7M2_9AGAM</name>
<dbReference type="EMBL" id="CAJMWQ010001414">
    <property type="protein sequence ID" value="CAE6449690.1"/>
    <property type="molecule type" value="Genomic_DNA"/>
</dbReference>
<protein>
    <recommendedName>
        <fullName evidence="4">Secreted protein</fullName>
    </recommendedName>
</protein>
<reference evidence="2" key="1">
    <citation type="submission" date="2021-01" db="EMBL/GenBank/DDBJ databases">
        <authorList>
            <person name="Kaushik A."/>
        </authorList>
    </citation>
    <scope>NUCLEOTIDE SEQUENCE</scope>
    <source>
        <strain evidence="2">AG1-1B</strain>
    </source>
</reference>
<sequence length="192" mass="21057">MLGLKILTFLMACITLVVASPTPTHKHKDCDRNFFWWSRKGRCFPYGGIRGAIVPPKHHCGRWYWHSSLGPTGMTPSVQLDGAGTTARTLVFLLPLLYLALEELLSDSVDLHISGGDRGRSACLLVDLLFFRSFRMAGSVQATGTGTVTDTVFLAKLGTVQTLYAHLSIAGMKELHAASEAIRIQLLASNRR</sequence>
<evidence type="ECO:0000313" key="2">
    <source>
        <dbReference type="EMBL" id="CAE6449690.1"/>
    </source>
</evidence>
<evidence type="ECO:0000256" key="1">
    <source>
        <dbReference type="SAM" id="SignalP"/>
    </source>
</evidence>
<comment type="caution">
    <text evidence="2">The sequence shown here is derived from an EMBL/GenBank/DDBJ whole genome shotgun (WGS) entry which is preliminary data.</text>
</comment>
<organism evidence="2 3">
    <name type="scientific">Rhizoctonia solani</name>
    <dbReference type="NCBI Taxonomy" id="456999"/>
    <lineage>
        <taxon>Eukaryota</taxon>
        <taxon>Fungi</taxon>
        <taxon>Dikarya</taxon>
        <taxon>Basidiomycota</taxon>
        <taxon>Agaricomycotina</taxon>
        <taxon>Agaricomycetes</taxon>
        <taxon>Cantharellales</taxon>
        <taxon>Ceratobasidiaceae</taxon>
        <taxon>Rhizoctonia</taxon>
    </lineage>
</organism>
<dbReference type="AlphaFoldDB" id="A0A8H3B7M2"/>
<keyword evidence="1" id="KW-0732">Signal</keyword>
<evidence type="ECO:0008006" key="4">
    <source>
        <dbReference type="Google" id="ProtNLM"/>
    </source>
</evidence>
<proteinExistence type="predicted"/>
<feature type="chain" id="PRO_5034553895" description="Secreted protein" evidence="1">
    <location>
        <begin position="20"/>
        <end position="192"/>
    </location>
</feature>
<evidence type="ECO:0000313" key="3">
    <source>
        <dbReference type="Proteomes" id="UP000663826"/>
    </source>
</evidence>